<dbReference type="Proteomes" id="UP000467841">
    <property type="component" value="Unassembled WGS sequence"/>
</dbReference>
<evidence type="ECO:0000313" key="2">
    <source>
        <dbReference type="Proteomes" id="UP000467841"/>
    </source>
</evidence>
<dbReference type="AlphaFoldDB" id="A0A6D2KLU1"/>
<comment type="caution">
    <text evidence="1">The sequence shown here is derived from an EMBL/GenBank/DDBJ whole genome shotgun (WGS) entry which is preliminary data.</text>
</comment>
<accession>A0A6D2KLU1</accession>
<gene>
    <name evidence="1" type="ORF">MERR_LOCUS41321</name>
</gene>
<reference evidence="1" key="1">
    <citation type="submission" date="2020-01" db="EMBL/GenBank/DDBJ databases">
        <authorList>
            <person name="Mishra B."/>
        </authorList>
    </citation>
    <scope>NUCLEOTIDE SEQUENCE [LARGE SCALE GENOMIC DNA]</scope>
</reference>
<name>A0A6D2KLU1_9BRAS</name>
<dbReference type="EMBL" id="CACVBM020001562">
    <property type="protein sequence ID" value="CAA7054085.1"/>
    <property type="molecule type" value="Genomic_DNA"/>
</dbReference>
<evidence type="ECO:0000313" key="1">
    <source>
        <dbReference type="EMBL" id="CAA7054085.1"/>
    </source>
</evidence>
<sequence length="116" mass="13372">MLSSNCEMGTNSSFLFPVQPVRFLWDFTQSRPHDRIEHPGHLYFHGFNLHSSQTGLSIFLSIFDLVRRGPRQEVMELGVTRVYEFICLVVKFGHVVKTGQRGEDTILNVRHQSNVP</sequence>
<organism evidence="1 2">
    <name type="scientific">Microthlaspi erraticum</name>
    <dbReference type="NCBI Taxonomy" id="1685480"/>
    <lineage>
        <taxon>Eukaryota</taxon>
        <taxon>Viridiplantae</taxon>
        <taxon>Streptophyta</taxon>
        <taxon>Embryophyta</taxon>
        <taxon>Tracheophyta</taxon>
        <taxon>Spermatophyta</taxon>
        <taxon>Magnoliopsida</taxon>
        <taxon>eudicotyledons</taxon>
        <taxon>Gunneridae</taxon>
        <taxon>Pentapetalae</taxon>
        <taxon>rosids</taxon>
        <taxon>malvids</taxon>
        <taxon>Brassicales</taxon>
        <taxon>Brassicaceae</taxon>
        <taxon>Coluteocarpeae</taxon>
        <taxon>Microthlaspi</taxon>
    </lineage>
</organism>
<keyword evidence="2" id="KW-1185">Reference proteome</keyword>
<protein>
    <submittedName>
        <fullName evidence="1">Uncharacterized protein</fullName>
    </submittedName>
</protein>
<proteinExistence type="predicted"/>